<accession>A0ABY1J7L2</accession>
<name>A0ABY1J7L2_9FLAO</name>
<keyword evidence="1" id="KW-0732">Signal</keyword>
<proteinExistence type="predicted"/>
<dbReference type="EMBL" id="FRBX01000006">
    <property type="protein sequence ID" value="SHN05143.1"/>
    <property type="molecule type" value="Genomic_DNA"/>
</dbReference>
<feature type="chain" id="PRO_5045384916" evidence="1">
    <location>
        <begin position="21"/>
        <end position="950"/>
    </location>
</feature>
<gene>
    <name evidence="2" type="ORF">SAMN05444387_3853</name>
</gene>
<dbReference type="NCBIfam" id="NF033708">
    <property type="entry name" value="T9SS_Cterm_ChiA"/>
    <property type="match status" value="1"/>
</dbReference>
<evidence type="ECO:0000256" key="1">
    <source>
        <dbReference type="SAM" id="SignalP"/>
    </source>
</evidence>
<dbReference type="RefSeq" id="WP_084540288.1">
    <property type="nucleotide sequence ID" value="NZ_FRBX01000006.1"/>
</dbReference>
<feature type="signal peptide" evidence="1">
    <location>
        <begin position="1"/>
        <end position="20"/>
    </location>
</feature>
<dbReference type="Proteomes" id="UP000184216">
    <property type="component" value="Unassembled WGS sequence"/>
</dbReference>
<sequence>MNRKLLFIFSMLFCFGFSNGATITSTGTGNWTATTSWIGGTVPTINDDVIIASGSTITLSTNVSIKSLTINGTLLASGDPIVSTSAGNILVVTINGVLDFNTNQSSIRFPAGTIVDINPPGKIDDTGGGCSNQVALYIGTVKFAVCVGSGNAEYTFAQLNNLGGTLQSKPTSNAPICEGSTLNFTAAKDGADGAALNWHWSVKLPGAASFVNYPDKQSVVSFTNAVSGSYEANLTYTTTYGGSVYTSSKTIFATVNARPAVPTISTSGATTFCDGGNVTLTSITGASYLWSTGATTKSIVVTTSGNYSVQVTNATGCQSLASSVTTVTVKSSLPTPNVVTITQPTCVIPTGSVQLNGFISATNGQVYQSGSSTQTYSVSGSNYTIANLAPGTYTFTAQDGVNCTSLPTVSIVIKAPDVNTWNGTTWSKGSVPISSDIIEFAENFQSTGDISGCSCKVKGGKEVTINSPHTLFIDNQLTVESATGTKLIFENNASLIQRNNVINTGNIIYKRISPQIRQADFVYWSTPVNPQKLVDVSPLTLGDKYFRYSGTNWVITNRSTTMVVGEGYIIRGPQTYSNTIRTDYTASFIGVPNNGNVTSATLDSGKFYLLGNPYPSALDADQFILNNPVLTGTLYFWTHNTPVVFGTSYKYNSDDYASYNLTGGVAAKTATTASGNNKEIPGGKIAAGQGFFTETSSSGTVTFTNAMRFGSNSQFFKPAKTSKAALEKNRLWLNMTNDGGAFKQILIGYIEGATNDYETRYDGQTIDGNPYLDFYSVNNGHKLVIQGRAVPFSDTDIVPLGYKSTIAGNFTISIDQADGNLVNQAIYLEDKTTNSIHDLRTGNYTFTTSTGIFDGRFVLRYTNNKTLKKVAIEDVEQKILVSSKEKIIKVTSTKENITEVFIFDVTGKLLYNKKKIDSTELQISSLQSNQVLLIKTILDNGNVTTTKMVF</sequence>
<evidence type="ECO:0000313" key="2">
    <source>
        <dbReference type="EMBL" id="SHN05143.1"/>
    </source>
</evidence>
<reference evidence="2 3" key="1">
    <citation type="submission" date="2016-11" db="EMBL/GenBank/DDBJ databases">
        <authorList>
            <person name="Varghese N."/>
            <person name="Submissions S."/>
        </authorList>
    </citation>
    <scope>NUCLEOTIDE SEQUENCE [LARGE SCALE GENOMIC DNA]</scope>
    <source>
        <strain evidence="2 3">DSM 6368</strain>
    </source>
</reference>
<keyword evidence="3" id="KW-1185">Reference proteome</keyword>
<evidence type="ECO:0000313" key="3">
    <source>
        <dbReference type="Proteomes" id="UP000184216"/>
    </source>
</evidence>
<organism evidence="2 3">
    <name type="scientific">Flavobacterium pectinovorum</name>
    <dbReference type="NCBI Taxonomy" id="29533"/>
    <lineage>
        <taxon>Bacteria</taxon>
        <taxon>Pseudomonadati</taxon>
        <taxon>Bacteroidota</taxon>
        <taxon>Flavobacteriia</taxon>
        <taxon>Flavobacteriales</taxon>
        <taxon>Flavobacteriaceae</taxon>
        <taxon>Flavobacterium</taxon>
    </lineage>
</organism>
<comment type="caution">
    <text evidence="2">The sequence shown here is derived from an EMBL/GenBank/DDBJ whole genome shotgun (WGS) entry which is preliminary data.</text>
</comment>
<protein>
    <submittedName>
        <fullName evidence="2">G8 domain-containing protein</fullName>
    </submittedName>
</protein>